<feature type="compositionally biased region" description="Polar residues" evidence="1">
    <location>
        <begin position="386"/>
        <end position="395"/>
    </location>
</feature>
<name>A0AA39KY97_9HYME</name>
<feature type="region of interest" description="Disordered" evidence="1">
    <location>
        <begin position="468"/>
        <end position="489"/>
    </location>
</feature>
<organism evidence="2 3">
    <name type="scientific">Microctonus aethiopoides</name>
    <dbReference type="NCBI Taxonomy" id="144406"/>
    <lineage>
        <taxon>Eukaryota</taxon>
        <taxon>Metazoa</taxon>
        <taxon>Ecdysozoa</taxon>
        <taxon>Arthropoda</taxon>
        <taxon>Hexapoda</taxon>
        <taxon>Insecta</taxon>
        <taxon>Pterygota</taxon>
        <taxon>Neoptera</taxon>
        <taxon>Endopterygota</taxon>
        <taxon>Hymenoptera</taxon>
        <taxon>Apocrita</taxon>
        <taxon>Ichneumonoidea</taxon>
        <taxon>Braconidae</taxon>
        <taxon>Euphorinae</taxon>
        <taxon>Microctonus</taxon>
    </lineage>
</organism>
<reference evidence="2" key="2">
    <citation type="submission" date="2023-03" db="EMBL/GenBank/DDBJ databases">
        <authorList>
            <person name="Inwood S.N."/>
            <person name="Skelly J.G."/>
            <person name="Guhlin J."/>
            <person name="Harrop T.W.R."/>
            <person name="Goldson S.G."/>
            <person name="Dearden P.K."/>
        </authorList>
    </citation>
    <scope>NUCLEOTIDE SEQUENCE</scope>
    <source>
        <strain evidence="2">Irish</strain>
        <tissue evidence="2">Whole body</tissue>
    </source>
</reference>
<protein>
    <submittedName>
        <fullName evidence="2">Uncharacterized protein</fullName>
    </submittedName>
</protein>
<proteinExistence type="predicted"/>
<evidence type="ECO:0000313" key="3">
    <source>
        <dbReference type="Proteomes" id="UP001168990"/>
    </source>
</evidence>
<gene>
    <name evidence="2" type="ORF">PV328_002155</name>
</gene>
<comment type="caution">
    <text evidence="2">The sequence shown here is derived from an EMBL/GenBank/DDBJ whole genome shotgun (WGS) entry which is preliminary data.</text>
</comment>
<sequence>MSSQSQIQMAEEMDNLNSNECNCTYLEKYKLLLEKMRGYCVETLEKKFCDGLEIFRCKDDQNSSTNYFSFIKKYMDIIGSALKYIFKDVIIPCILNTIVINNRLNKISRDLDEMGMEKNFLQYVNVNNYIYANKYNLTNKNRNYPMSYRTSSCSSNNSIYSDADLIKHSTLKHSTKKLTDNDSRLFYSKSRKLKNRNTKINKNDDSYERILQVLIRDNKNNHKKYRQINLPCVNLHLIHYIIELINSSSINSSIDDLDDEFIATLNDTCNIINEKLDDLDDATIKRCRLFCNKQNNNILIKLKMMNLDGSKIILYETQLNPWNNSGKILKPRNKFKSNKNSLKKAIPIININSRVIVANQFDDIQNKKHNSMHDQPSHGSIDKYSVQDSQSNNYKPGNLPRYNYYNNPEADNNDDEYNCSCSLHNFCNYDESCDSECSCELSVGNKGEESSEKEIAIDEELSYLSAETHQHEETQTNEMNFNKKELNNSKNRKQMLDKNIEKVVDADSISTQTSEVSETLLSNISVVISDAMKNREVNEMERIEEEEVDDDKRWKLMKKEQVGDYEEMKEPEVIEAAYEDNEDLEVEIPEEIGDFLAIIKRNELGNVKKIDEEIIQIDDDVFMYIGNIVIELIIKLPMHMSSSLLKSSGNDLLVRPKKKNKKNLLTLPESNLKTLKQKKLKKKNSFHLNDKEDCRKSSSVLLCRCRHFDKSNSTSEIIKYSKKYSDNLSDEISHSKSFSNVKSKYGHTNLFASGDSSMNNCYLISPHKRRSYICYCKKNRAIKSNSKIHFIKRKINHYTPIINKNVKSIMSRLCKRLKIIFSKKTYRKLKKLIIEKKKAIKLSMERKKLNKASKIHCEKQYKRQNYNGINYSSINLCNKNLNNSQCDKNYLNNYDKLNHQRLSKKYCSMPEKSLKNYKKISTNHKIKLPNSHQRKQLLINDMKHREVYNKLINNVNQQCYCSCCCDSFETINYYESTDNSIIELDNQRCKFVTSIYKRTKKRESHETFNNKKLITTQFSSLSSSSSLSLSSRKNYFCYYHKMFAAKKLNEHSLNSHFIIHQSVSGELDVDCGECFGPDDHDFRVMLNQYINVCKPVKYPIIKQS</sequence>
<dbReference type="EMBL" id="JAQQBS010000001">
    <property type="protein sequence ID" value="KAK0178180.1"/>
    <property type="molecule type" value="Genomic_DNA"/>
</dbReference>
<evidence type="ECO:0000313" key="2">
    <source>
        <dbReference type="EMBL" id="KAK0178180.1"/>
    </source>
</evidence>
<dbReference type="AlphaFoldDB" id="A0AA39KY97"/>
<keyword evidence="3" id="KW-1185">Reference proteome</keyword>
<reference evidence="2" key="1">
    <citation type="journal article" date="2023" name="bioRxiv">
        <title>Scaffold-level genome assemblies of two parasitoid biocontrol wasps reveal the parthenogenesis mechanism and an associated novel virus.</title>
        <authorList>
            <person name="Inwood S."/>
            <person name="Skelly J."/>
            <person name="Guhlin J."/>
            <person name="Harrop T."/>
            <person name="Goldson S."/>
            <person name="Dearden P."/>
        </authorList>
    </citation>
    <scope>NUCLEOTIDE SEQUENCE</scope>
    <source>
        <strain evidence="2">Irish</strain>
        <tissue evidence="2">Whole body</tissue>
    </source>
</reference>
<feature type="region of interest" description="Disordered" evidence="1">
    <location>
        <begin position="367"/>
        <end position="409"/>
    </location>
</feature>
<dbReference type="Proteomes" id="UP001168990">
    <property type="component" value="Unassembled WGS sequence"/>
</dbReference>
<evidence type="ECO:0000256" key="1">
    <source>
        <dbReference type="SAM" id="MobiDB-lite"/>
    </source>
</evidence>
<accession>A0AA39KY97</accession>